<dbReference type="EMBL" id="JASJQH010003667">
    <property type="protein sequence ID" value="KAK9759548.1"/>
    <property type="molecule type" value="Genomic_DNA"/>
</dbReference>
<dbReference type="Proteomes" id="UP001479436">
    <property type="component" value="Unassembled WGS sequence"/>
</dbReference>
<reference evidence="2 3" key="1">
    <citation type="submission" date="2023-04" db="EMBL/GenBank/DDBJ databases">
        <title>Genome of Basidiobolus ranarum AG-B5.</title>
        <authorList>
            <person name="Stajich J.E."/>
            <person name="Carter-House D."/>
            <person name="Gryganskyi A."/>
        </authorList>
    </citation>
    <scope>NUCLEOTIDE SEQUENCE [LARGE SCALE GENOMIC DNA]</scope>
    <source>
        <strain evidence="2 3">AG-B5</strain>
    </source>
</reference>
<dbReference type="InterPro" id="IPR036887">
    <property type="entry name" value="HTH_APSES_sf"/>
</dbReference>
<dbReference type="Gene3D" id="3.10.260.10">
    <property type="entry name" value="Transcription regulator HTH, APSES-type DNA-binding domain"/>
    <property type="match status" value="1"/>
</dbReference>
<evidence type="ECO:0000313" key="2">
    <source>
        <dbReference type="EMBL" id="KAK9759548.1"/>
    </source>
</evidence>
<organism evidence="2 3">
    <name type="scientific">Basidiobolus ranarum</name>
    <dbReference type="NCBI Taxonomy" id="34480"/>
    <lineage>
        <taxon>Eukaryota</taxon>
        <taxon>Fungi</taxon>
        <taxon>Fungi incertae sedis</taxon>
        <taxon>Zoopagomycota</taxon>
        <taxon>Entomophthoromycotina</taxon>
        <taxon>Basidiobolomycetes</taxon>
        <taxon>Basidiobolales</taxon>
        <taxon>Basidiobolaceae</taxon>
        <taxon>Basidiobolus</taxon>
    </lineage>
</organism>
<feature type="region of interest" description="Disordered" evidence="1">
    <location>
        <begin position="1"/>
        <end position="39"/>
    </location>
</feature>
<accession>A0ABR2WDH8</accession>
<gene>
    <name evidence="2" type="ORF">K7432_017348</name>
</gene>
<dbReference type="PANTHER" id="PTHR47792:SF1">
    <property type="entry name" value="PROTEIN SOK2-RELATED"/>
    <property type="match status" value="1"/>
</dbReference>
<keyword evidence="3" id="KW-1185">Reference proteome</keyword>
<name>A0ABR2WDH8_9FUNG</name>
<dbReference type="PANTHER" id="PTHR47792">
    <property type="entry name" value="PROTEIN SOK2-RELATED"/>
    <property type="match status" value="1"/>
</dbReference>
<sequence>MAGHYTFTSPNDPSNYVSGGQPNTSSQMTNNHPYGSSIPYTTPSHISSYSTNNGVSNSGFPHAFPMTLPIQDSLYNANNIQSPQMYSQYSGTSSAKWPPTSNPWASPMVAQGMGESWSNLSGMPSLNRQRPKLTTTLWEDENTVCFQVDAKGICVARRQDNDMVNGTKLLNVTGMSRG</sequence>
<comment type="caution">
    <text evidence="2">The sequence shown here is derived from an EMBL/GenBank/DDBJ whole genome shotgun (WGS) entry which is preliminary data.</text>
</comment>
<protein>
    <submittedName>
        <fullName evidence="2">Uncharacterized protein</fullName>
    </submittedName>
</protein>
<evidence type="ECO:0000256" key="1">
    <source>
        <dbReference type="SAM" id="MobiDB-lite"/>
    </source>
</evidence>
<dbReference type="SUPFAM" id="SSF54616">
    <property type="entry name" value="DNA-binding domain of Mlu1-box binding protein MBP1"/>
    <property type="match status" value="1"/>
</dbReference>
<dbReference type="InterPro" id="IPR029790">
    <property type="entry name" value="EFG1/Phd1/StuA"/>
</dbReference>
<feature type="non-terminal residue" evidence="2">
    <location>
        <position position="178"/>
    </location>
</feature>
<evidence type="ECO:0000313" key="3">
    <source>
        <dbReference type="Proteomes" id="UP001479436"/>
    </source>
</evidence>
<proteinExistence type="predicted"/>